<dbReference type="EMBL" id="LN899820">
    <property type="protein sequence ID" value="CUV54554.1"/>
    <property type="molecule type" value="Genomic_DNA"/>
</dbReference>
<proteinExistence type="predicted"/>
<reference evidence="2" key="1">
    <citation type="submission" date="2015-10" db="EMBL/GenBank/DDBJ databases">
        <authorList>
            <person name="Gilbert D.G."/>
        </authorList>
    </citation>
    <scope>NUCLEOTIDE SEQUENCE</scope>
    <source>
        <strain evidence="2">Phyl III-seqv23</strain>
    </source>
</reference>
<gene>
    <name evidence="2" type="ORF">RUN215_v1_370005</name>
</gene>
<feature type="signal peptide" evidence="1">
    <location>
        <begin position="1"/>
        <end position="21"/>
    </location>
</feature>
<organism evidence="2">
    <name type="scientific">Ralstonia solanacearum</name>
    <name type="common">Pseudomonas solanacearum</name>
    <dbReference type="NCBI Taxonomy" id="305"/>
    <lineage>
        <taxon>Bacteria</taxon>
        <taxon>Pseudomonadati</taxon>
        <taxon>Pseudomonadota</taxon>
        <taxon>Betaproteobacteria</taxon>
        <taxon>Burkholderiales</taxon>
        <taxon>Burkholderiaceae</taxon>
        <taxon>Ralstonia</taxon>
        <taxon>Ralstonia solanacearum species complex</taxon>
    </lineage>
</organism>
<name>A0A0S4WT77_RALSL</name>
<dbReference type="AlphaFoldDB" id="A0A0S4WT77"/>
<sequence length="110" mass="12091">MIIPKYHLKKFFFATATTAMALTAGTANSQTAILQRSVQLTVQNATSGCVRIYFNNAQYDVQSLRSTSFQAVSNFNIMASVFRGACGGTATRNVWHTTNQDQGSQTWTVK</sequence>
<accession>A0A0S4WT77</accession>
<feature type="chain" id="PRO_5006629354" evidence="1">
    <location>
        <begin position="22"/>
        <end position="110"/>
    </location>
</feature>
<evidence type="ECO:0000313" key="2">
    <source>
        <dbReference type="EMBL" id="CUV54554.1"/>
    </source>
</evidence>
<keyword evidence="1" id="KW-0732">Signal</keyword>
<protein>
    <submittedName>
        <fullName evidence="2">Putative signal peptide protein</fullName>
    </submittedName>
</protein>
<evidence type="ECO:0000256" key="1">
    <source>
        <dbReference type="SAM" id="SignalP"/>
    </source>
</evidence>